<keyword evidence="3" id="KW-0378">Hydrolase</keyword>
<sequence length="457" mass="48557">MRLRPSLHIAAAVALAALAWIALPGLASRVVASRLAAEGAADRAAYARGASPWAWHLARADDVVASRVFGDGSLRAGPDGLMIVAHGDRPLQVGLPIAREVDLTGLDCLQLDMSGPATARYALLVRQALAGPLLRAPFAPGSPVRLTALPWVDETGRPHAAPTRAAMIRLELDLHPGDAVRLSGASLVPSHALAETSGLRIPGSLSAEALLRWRDRQHAIRPLATFGDTPPSATFPDLGWPVAAGYGVLLLAGASRFRRAATARARDAALVVFGPLWLIAGMRLSPHPSAVDVAVFGAGVAYAAFLAWRRVVPAWRWWGDWRMAGWPLLAIPVAVGLVAVAGHTLVWPSPGRMGLYLAWALFQQWLLLVVAGGILAQTLPRPLAVLLTALVFALLHLPNGLLMQLCFVAELGWAWWFVQRRTLLPVALAHSAAALVLQAGLAGGILRSLEVSARYMQ</sequence>
<organism evidence="3 4">
    <name type="scientific">Luteibacter sahnii</name>
    <dbReference type="NCBI Taxonomy" id="3021977"/>
    <lineage>
        <taxon>Bacteria</taxon>
        <taxon>Pseudomonadati</taxon>
        <taxon>Pseudomonadota</taxon>
        <taxon>Gammaproteobacteria</taxon>
        <taxon>Lysobacterales</taxon>
        <taxon>Rhodanobacteraceae</taxon>
        <taxon>Luteibacter</taxon>
    </lineage>
</organism>
<feature type="transmembrane region" description="Helical" evidence="1">
    <location>
        <begin position="238"/>
        <end position="255"/>
    </location>
</feature>
<dbReference type="GO" id="GO:0008237">
    <property type="term" value="F:metallopeptidase activity"/>
    <property type="evidence" value="ECO:0007669"/>
    <property type="project" value="UniProtKB-KW"/>
</dbReference>
<comment type="caution">
    <text evidence="3">The sequence shown here is derived from an EMBL/GenBank/DDBJ whole genome shotgun (WGS) entry which is preliminary data.</text>
</comment>
<evidence type="ECO:0000313" key="4">
    <source>
        <dbReference type="Proteomes" id="UP001528850"/>
    </source>
</evidence>
<reference evidence="3 4" key="1">
    <citation type="journal article" date="2024" name="Curr. Microbiol.">
        <title>Luteibacter sahnii sp. nov., A Novel Yellow-Colored Xanthomonadin Pigment Producing Probiotic Bacterium from Healthy Rice Seed Microbiome.</title>
        <authorList>
            <person name="Jaiswal G."/>
            <person name="Rana R."/>
            <person name="Nayak P.K."/>
            <person name="Chouhan R."/>
            <person name="Gandhi S.G."/>
            <person name="Patel H.K."/>
            <person name="Patil P.B."/>
        </authorList>
    </citation>
    <scope>NUCLEOTIDE SEQUENCE [LARGE SCALE GENOMIC DNA]</scope>
    <source>
        <strain evidence="3 4">PPL201</strain>
    </source>
</reference>
<keyword evidence="1" id="KW-1133">Transmembrane helix</keyword>
<dbReference type="InterPro" id="IPR003675">
    <property type="entry name" value="Rce1/LyrA-like_dom"/>
</dbReference>
<feature type="transmembrane region" description="Helical" evidence="1">
    <location>
        <begin position="267"/>
        <end position="284"/>
    </location>
</feature>
<evidence type="ECO:0000256" key="1">
    <source>
        <dbReference type="SAM" id="Phobius"/>
    </source>
</evidence>
<proteinExistence type="predicted"/>
<keyword evidence="3" id="KW-0482">Metalloprotease</keyword>
<keyword evidence="4" id="KW-1185">Reference proteome</keyword>
<keyword evidence="1" id="KW-0812">Transmembrane</keyword>
<feature type="transmembrane region" description="Helical" evidence="1">
    <location>
        <begin position="422"/>
        <end position="446"/>
    </location>
</feature>
<evidence type="ECO:0000259" key="2">
    <source>
        <dbReference type="Pfam" id="PF02517"/>
    </source>
</evidence>
<dbReference type="Pfam" id="PF02517">
    <property type="entry name" value="Rce1-like"/>
    <property type="match status" value="1"/>
</dbReference>
<feature type="transmembrane region" description="Helical" evidence="1">
    <location>
        <begin position="353"/>
        <end position="376"/>
    </location>
</feature>
<keyword evidence="3" id="KW-0645">Protease</keyword>
<accession>A0ABT6B7W1</accession>
<protein>
    <submittedName>
        <fullName evidence="3">CPBP family intramembrane metalloprotease</fullName>
    </submittedName>
</protein>
<feature type="transmembrane region" description="Helical" evidence="1">
    <location>
        <begin position="328"/>
        <end position="347"/>
    </location>
</feature>
<name>A0ABT6B7W1_9GAMM</name>
<dbReference type="EMBL" id="JARJJS010000001">
    <property type="protein sequence ID" value="MDF4024172.1"/>
    <property type="molecule type" value="Genomic_DNA"/>
</dbReference>
<feature type="domain" description="CAAX prenyl protease 2/Lysostaphin resistance protein A-like" evidence="2">
    <location>
        <begin position="376"/>
        <end position="433"/>
    </location>
</feature>
<keyword evidence="1" id="KW-0472">Membrane</keyword>
<feature type="transmembrane region" description="Helical" evidence="1">
    <location>
        <begin position="383"/>
        <end position="416"/>
    </location>
</feature>
<dbReference type="Proteomes" id="UP001528850">
    <property type="component" value="Unassembled WGS sequence"/>
</dbReference>
<feature type="transmembrane region" description="Helical" evidence="1">
    <location>
        <begin position="290"/>
        <end position="308"/>
    </location>
</feature>
<gene>
    <name evidence="3" type="ORF">P3W24_04200</name>
</gene>
<evidence type="ECO:0000313" key="3">
    <source>
        <dbReference type="EMBL" id="MDF4024172.1"/>
    </source>
</evidence>